<feature type="chain" id="PRO_5011458940" evidence="1">
    <location>
        <begin position="21"/>
        <end position="139"/>
    </location>
</feature>
<dbReference type="EMBL" id="FOSZ01000001">
    <property type="protein sequence ID" value="SFK68228.1"/>
    <property type="molecule type" value="Genomic_DNA"/>
</dbReference>
<evidence type="ECO:0000313" key="2">
    <source>
        <dbReference type="EMBL" id="SFK68228.1"/>
    </source>
</evidence>
<feature type="signal peptide" evidence="1">
    <location>
        <begin position="1"/>
        <end position="20"/>
    </location>
</feature>
<sequence>MRVIFAAAVSLALSAPLAGAQTFDCSFPRQGANEWIRSRIVVKVTGGDVTVFDSLINQEHGGPIPATVQTNSDKRLTLRWKLKGVKTTLGYGPSLNYSLSYFKDRDKATANVNAPGVEMLNAVGQSPEYFSAQGTCKKR</sequence>
<protein>
    <submittedName>
        <fullName evidence="2">Uncharacterized protein</fullName>
    </submittedName>
</protein>
<name>A0A1I4BHI6_9RHOB</name>
<accession>A0A1I4BHI6</accession>
<dbReference type="Proteomes" id="UP000198851">
    <property type="component" value="Unassembled WGS sequence"/>
</dbReference>
<evidence type="ECO:0000313" key="3">
    <source>
        <dbReference type="Proteomes" id="UP000198851"/>
    </source>
</evidence>
<proteinExistence type="predicted"/>
<evidence type="ECO:0000256" key="1">
    <source>
        <dbReference type="SAM" id="SignalP"/>
    </source>
</evidence>
<reference evidence="3" key="1">
    <citation type="submission" date="2016-10" db="EMBL/GenBank/DDBJ databases">
        <authorList>
            <person name="Varghese N."/>
            <person name="Submissions S."/>
        </authorList>
    </citation>
    <scope>NUCLEOTIDE SEQUENCE [LARGE SCALE GENOMIC DNA]</scope>
    <source>
        <strain evidence="3">DSM 28453</strain>
    </source>
</reference>
<keyword evidence="1" id="KW-0732">Signal</keyword>
<gene>
    <name evidence="2" type="ORF">SAMN04488036_1011042</name>
</gene>
<dbReference type="RefSeq" id="WP_139216138.1">
    <property type="nucleotide sequence ID" value="NZ_FOSZ01000001.1"/>
</dbReference>
<keyword evidence="3" id="KW-1185">Reference proteome</keyword>
<dbReference type="AlphaFoldDB" id="A0A1I4BHI6"/>
<dbReference type="STRING" id="1280847.SAMN04488036_1011042"/>
<organism evidence="2 3">
    <name type="scientific">Shimia haliotis</name>
    <dbReference type="NCBI Taxonomy" id="1280847"/>
    <lineage>
        <taxon>Bacteria</taxon>
        <taxon>Pseudomonadati</taxon>
        <taxon>Pseudomonadota</taxon>
        <taxon>Alphaproteobacteria</taxon>
        <taxon>Rhodobacterales</taxon>
        <taxon>Roseobacteraceae</taxon>
    </lineage>
</organism>
<dbReference type="OrthoDB" id="7849141at2"/>